<dbReference type="SUPFAM" id="SSF81995">
    <property type="entry name" value="beta-sandwich domain of Sec23/24"/>
    <property type="match status" value="1"/>
</dbReference>
<dbReference type="Proteomes" id="UP000466442">
    <property type="component" value="Linkage Group LG9"/>
</dbReference>
<accession>A0A6A4JA80</accession>
<proteinExistence type="inferred from homology"/>
<dbReference type="SUPFAM" id="SSF82754">
    <property type="entry name" value="C-terminal, gelsolin-like domain of Sec23/24"/>
    <property type="match status" value="1"/>
</dbReference>
<dbReference type="InterPro" id="IPR012990">
    <property type="entry name" value="Beta-sandwich_Sec23_24"/>
</dbReference>
<evidence type="ECO:0000313" key="19">
    <source>
        <dbReference type="EMBL" id="KAF6205339.1"/>
    </source>
</evidence>
<dbReference type="SUPFAM" id="SSF53300">
    <property type="entry name" value="vWA-like"/>
    <property type="match status" value="1"/>
</dbReference>
<feature type="region of interest" description="Disordered" evidence="13">
    <location>
        <begin position="1"/>
        <end position="62"/>
    </location>
</feature>
<evidence type="ECO:0000256" key="1">
    <source>
        <dbReference type="ARBA" id="ARBA00004299"/>
    </source>
</evidence>
<evidence type="ECO:0000256" key="3">
    <source>
        <dbReference type="ARBA" id="ARBA00004397"/>
    </source>
</evidence>
<evidence type="ECO:0000256" key="2">
    <source>
        <dbReference type="ARBA" id="ARBA00004394"/>
    </source>
</evidence>
<dbReference type="GO" id="GO:0000139">
    <property type="term" value="C:Golgi membrane"/>
    <property type="evidence" value="ECO:0007669"/>
    <property type="project" value="UniProtKB-SubCell"/>
</dbReference>
<evidence type="ECO:0000256" key="11">
    <source>
        <dbReference type="ARBA" id="ARBA00023136"/>
    </source>
</evidence>
<evidence type="ECO:0000313" key="20">
    <source>
        <dbReference type="Proteomes" id="UP000466442"/>
    </source>
</evidence>
<dbReference type="GO" id="GO:0030127">
    <property type="term" value="C:COPII vesicle coat"/>
    <property type="evidence" value="ECO:0007669"/>
    <property type="project" value="InterPro"/>
</dbReference>
<dbReference type="InterPro" id="IPR036174">
    <property type="entry name" value="Znf_Sec23_Sec24_sf"/>
</dbReference>
<protein>
    <submittedName>
        <fullName evidence="19">Uncharacterized protein</fullName>
    </submittedName>
</protein>
<dbReference type="Gene3D" id="2.60.40.1670">
    <property type="entry name" value="beta-sandwich domain of Sec23/24"/>
    <property type="match status" value="1"/>
</dbReference>
<dbReference type="Pfam" id="PF00626">
    <property type="entry name" value="Gelsolin"/>
    <property type="match status" value="1"/>
</dbReference>
<dbReference type="SUPFAM" id="SSF81811">
    <property type="entry name" value="Helical domain of Sec23/24"/>
    <property type="match status" value="1"/>
</dbReference>
<dbReference type="Gene3D" id="3.40.20.10">
    <property type="entry name" value="Severin"/>
    <property type="match status" value="1"/>
</dbReference>
<dbReference type="InterPro" id="IPR036180">
    <property type="entry name" value="Gelsolin-like_dom_sf"/>
</dbReference>
<dbReference type="GO" id="GO:0000149">
    <property type="term" value="F:SNARE binding"/>
    <property type="evidence" value="ECO:0007669"/>
    <property type="project" value="TreeGrafter"/>
</dbReference>
<dbReference type="Pfam" id="PF04815">
    <property type="entry name" value="Sec23_helical"/>
    <property type="match status" value="1"/>
</dbReference>
<keyword evidence="20" id="KW-1185">Reference proteome</keyword>
<dbReference type="InterPro" id="IPR036465">
    <property type="entry name" value="vWFA_dom_sf"/>
</dbReference>
<keyword evidence="6" id="KW-0963">Cytoplasm</keyword>
<dbReference type="InterPro" id="IPR029006">
    <property type="entry name" value="ADF-H/Gelsolin-like_dom_sf"/>
</dbReference>
<dbReference type="PANTHER" id="PTHR13803:SF39">
    <property type="entry name" value="SECRETORY 24AB, ISOFORM A"/>
    <property type="match status" value="1"/>
</dbReference>
<feature type="compositionally biased region" description="Polar residues" evidence="13">
    <location>
        <begin position="1"/>
        <end position="17"/>
    </location>
</feature>
<evidence type="ECO:0000256" key="13">
    <source>
        <dbReference type="SAM" id="MobiDB-lite"/>
    </source>
</evidence>
<feature type="domain" description="Gelsolin-like" evidence="14">
    <location>
        <begin position="1083"/>
        <end position="1156"/>
    </location>
</feature>
<evidence type="ECO:0000259" key="15">
    <source>
        <dbReference type="Pfam" id="PF04810"/>
    </source>
</evidence>
<evidence type="ECO:0000256" key="7">
    <source>
        <dbReference type="ARBA" id="ARBA00022824"/>
    </source>
</evidence>
<dbReference type="InterPro" id="IPR007123">
    <property type="entry name" value="Gelsolin-like_dom"/>
</dbReference>
<dbReference type="SUPFAM" id="SSF82919">
    <property type="entry name" value="Zn-finger domain of Sec23/24"/>
    <property type="match status" value="1"/>
</dbReference>
<dbReference type="CDD" id="cd01479">
    <property type="entry name" value="Sec24-like"/>
    <property type="match status" value="1"/>
</dbReference>
<evidence type="ECO:0000256" key="4">
    <source>
        <dbReference type="ARBA" id="ARBA00008334"/>
    </source>
</evidence>
<evidence type="ECO:0000256" key="5">
    <source>
        <dbReference type="ARBA" id="ARBA00022448"/>
    </source>
</evidence>
<dbReference type="Gene3D" id="3.40.50.410">
    <property type="entry name" value="von Willebrand factor, type A domain"/>
    <property type="match status" value="1"/>
</dbReference>
<dbReference type="AlphaFoldDB" id="A0A6A4JA80"/>
<comment type="similarity">
    <text evidence="4">Belongs to the SEC23/SEC24 family. SEC24 subfamily.</text>
</comment>
<comment type="subcellular location">
    <subcellularLocation>
        <location evidence="1">Cytoplasmic vesicle</location>
        <location evidence="1">COPII-coated vesicle membrane</location>
        <topology evidence="1">Peripheral membrane protein</topology>
        <orientation evidence="1">Cytoplasmic side</orientation>
    </subcellularLocation>
    <subcellularLocation>
        <location evidence="3">Endoplasmic reticulum membrane</location>
        <topology evidence="3">Peripheral membrane protein</topology>
        <orientation evidence="3">Cytoplasmic side</orientation>
    </subcellularLocation>
    <subcellularLocation>
        <location evidence="2">Golgi apparatus membrane</location>
    </subcellularLocation>
</comment>
<reference evidence="19" key="1">
    <citation type="journal article" date="2021" name="Mol. Ecol. Resour.">
        <title>Apolygus lucorum genome provides insights into omnivorousness and mesophyll feeding.</title>
        <authorList>
            <person name="Liu Y."/>
            <person name="Liu H."/>
            <person name="Wang H."/>
            <person name="Huang T."/>
            <person name="Liu B."/>
            <person name="Yang B."/>
            <person name="Yin L."/>
            <person name="Li B."/>
            <person name="Zhang Y."/>
            <person name="Zhang S."/>
            <person name="Jiang F."/>
            <person name="Zhang X."/>
            <person name="Ren Y."/>
            <person name="Wang B."/>
            <person name="Wang S."/>
            <person name="Lu Y."/>
            <person name="Wu K."/>
            <person name="Fan W."/>
            <person name="Wang G."/>
        </authorList>
    </citation>
    <scope>NUCLEOTIDE SEQUENCE</scope>
    <source>
        <strain evidence="19">12Hb</strain>
    </source>
</reference>
<dbReference type="GO" id="GO:0008270">
    <property type="term" value="F:zinc ion binding"/>
    <property type="evidence" value="ECO:0007669"/>
    <property type="project" value="InterPro"/>
</dbReference>
<feature type="domain" description="Sec23/Sec24 trunk" evidence="16">
    <location>
        <begin position="617"/>
        <end position="855"/>
    </location>
</feature>
<feature type="domain" description="Zinc finger Sec23/Sec24-type" evidence="15">
    <location>
        <begin position="544"/>
        <end position="580"/>
    </location>
</feature>
<evidence type="ECO:0000259" key="17">
    <source>
        <dbReference type="Pfam" id="PF04815"/>
    </source>
</evidence>
<dbReference type="InterPro" id="IPR036175">
    <property type="entry name" value="Sec23/24_helical_dom_sf"/>
</dbReference>
<dbReference type="InterPro" id="IPR041742">
    <property type="entry name" value="Sec24-like_trunk_dom"/>
</dbReference>
<gene>
    <name evidence="19" type="ORF">GE061_019509</name>
</gene>
<dbReference type="InterPro" id="IPR006895">
    <property type="entry name" value="Znf_Sec23_Sec24"/>
</dbReference>
<dbReference type="GO" id="GO:0006886">
    <property type="term" value="P:intracellular protein transport"/>
    <property type="evidence" value="ECO:0007669"/>
    <property type="project" value="InterPro"/>
</dbReference>
<evidence type="ECO:0000256" key="12">
    <source>
        <dbReference type="ARBA" id="ARBA00023329"/>
    </source>
</evidence>
<keyword evidence="8" id="KW-0931">ER-Golgi transport</keyword>
<dbReference type="GO" id="GO:0070971">
    <property type="term" value="C:endoplasmic reticulum exit site"/>
    <property type="evidence" value="ECO:0007669"/>
    <property type="project" value="TreeGrafter"/>
</dbReference>
<feature type="domain" description="Sec23/Sec24 helical" evidence="17">
    <location>
        <begin position="956"/>
        <end position="1056"/>
    </location>
</feature>
<dbReference type="InterPro" id="IPR006896">
    <property type="entry name" value="Sec23/24_trunk_dom"/>
</dbReference>
<dbReference type="Pfam" id="PF04811">
    <property type="entry name" value="Sec23_trunk"/>
    <property type="match status" value="1"/>
</dbReference>
<dbReference type="Gene3D" id="2.30.30.380">
    <property type="entry name" value="Zn-finger domain of Sec23/24"/>
    <property type="match status" value="1"/>
</dbReference>
<evidence type="ECO:0000256" key="6">
    <source>
        <dbReference type="ARBA" id="ARBA00022490"/>
    </source>
</evidence>
<dbReference type="InterPro" id="IPR050550">
    <property type="entry name" value="SEC23_SEC24_subfamily"/>
</dbReference>
<evidence type="ECO:0000259" key="14">
    <source>
        <dbReference type="Pfam" id="PF00626"/>
    </source>
</evidence>
<name>A0A6A4JA80_APOLU</name>
<sequence length="1209" mass="134035">MNGQPYNYSGSNSGNGTPTPPSISYPASLSSQSSRDASPARLPPNMNHNTPEKSPLVSSNNPGLVYRNQEAVQSSMYGHGFNDGGGNPSRQLLGEYISSPNNDNVMRVAPTTGLPTSPLAAPLNSHALPAQAKSPNAYTDVRQQIPPRYENIMNTAQPDSNYMQNVKAPELPAGQPRLQDPYNQGYPNNSFGGPPVKMEQFVHTNMNNDWQMNQAHNAIKSAVPTESLTSPVYAHQNASKDFHHPQSPTSYPVNSYQANSSPYNVARPPNQIMPPAPAQAKTQEAPISSGPPRTNVLGIIPYNTEPVTAMSQGSIGVVNQKPVTPTLNHSQPTVKSPVYNQSPSHAPLYNAPPVMPTPVTQQNPYQNQNRVGVPPLVTAQPPRAPVTNQMSMKASYPNQPVSRPIEPYNQPQYQNYNYQQQNNVVNHGGYNQQQQSYYPGPDDLANSMAGMSVSAGYNKLWGREAVDLLKSRDILPQPKVEPPKIRLSQEYFDAANCSPEIFRCTLTKIPETKSLLDKSRLPLGVLIHPFKDLNQLSVIQCSVIVRCRSCRTYINPFVYFVDSKRWKCNLCFRVNDLPEEFQYDPLTKTYGDPSRRPEIKSATIEFIAPSEYMVRPPQPAAYVFVIDVSRLGAEAGYLKSFCDCLLSQLEALPGDSRTSVAFITYDSNVHYYSLAETHTQPHQMVIVDIDDMFVPCPDNLLVNLNECLGLVRDLLRELPEKYQESFDTGSALGPALQAAYKLLAATGGRITVFQSCLANCGPGKLTPREDPSQRSGENVNQAMLNPVTDFYKKLALDCSGQQIAVDLFVLNSQFVDLASLSGVAKFSGGCIHHFPLFSSKNPLHIESLQRCLHRYLCRKIGFESVMRLRCTRGLSIHTFHGNFFVRSTDLLSLPNVNPDAGFGMQVSIDENLTDLQNVCFQAALLYTSSKGERRIRVHTLCLPIASNLSDVLHSADQQCIVGLLAKMAVDRCHQYSLGDAREAFVNVVADMLSSYKITQSNYPSTSLLAPMSLSLLPLYILALLKYVAFRIGQSTRLDDRVFAMCQMKSLPLSQIIQTIYPDLYPIHNLTECPQVSIGDDTVPAPPTLHLTAEKIDSNGIYLLDDGTTIMIYVGHNISQRLAISLFAAPSFSSINPNMRELPELDNPESKELRNFVNFLQNEKPIAPPLQIIRDDDPQRTVFMEKLIEDKTESGHSYYEFLQRVKLLVK</sequence>
<dbReference type="GO" id="GO:0090110">
    <property type="term" value="P:COPII-coated vesicle cargo loading"/>
    <property type="evidence" value="ECO:0007669"/>
    <property type="project" value="TreeGrafter"/>
</dbReference>
<dbReference type="OrthoDB" id="49016at2759"/>
<evidence type="ECO:0000256" key="9">
    <source>
        <dbReference type="ARBA" id="ARBA00022927"/>
    </source>
</evidence>
<evidence type="ECO:0000259" key="16">
    <source>
        <dbReference type="Pfam" id="PF04811"/>
    </source>
</evidence>
<keyword evidence="10" id="KW-0333">Golgi apparatus</keyword>
<dbReference type="GO" id="GO:0005789">
    <property type="term" value="C:endoplasmic reticulum membrane"/>
    <property type="evidence" value="ECO:0007669"/>
    <property type="project" value="UniProtKB-SubCell"/>
</dbReference>
<dbReference type="Pfam" id="PF08033">
    <property type="entry name" value="Sec23_BS"/>
    <property type="match status" value="1"/>
</dbReference>
<dbReference type="EMBL" id="WIXP02000009">
    <property type="protein sequence ID" value="KAF6205339.1"/>
    <property type="molecule type" value="Genomic_DNA"/>
</dbReference>
<dbReference type="FunFam" id="2.30.30.380:FF:000004">
    <property type="entry name" value="SEC24 homolog B, COPII coat complex component"/>
    <property type="match status" value="1"/>
</dbReference>
<keyword evidence="7" id="KW-0256">Endoplasmic reticulum</keyword>
<keyword evidence="11" id="KW-0472">Membrane</keyword>
<dbReference type="Pfam" id="PF04810">
    <property type="entry name" value="zf-Sec23_Sec24"/>
    <property type="match status" value="1"/>
</dbReference>
<organism evidence="19 20">
    <name type="scientific">Apolygus lucorum</name>
    <name type="common">Small green plant bug</name>
    <name type="synonym">Lygocoris lucorum</name>
    <dbReference type="NCBI Taxonomy" id="248454"/>
    <lineage>
        <taxon>Eukaryota</taxon>
        <taxon>Metazoa</taxon>
        <taxon>Ecdysozoa</taxon>
        <taxon>Arthropoda</taxon>
        <taxon>Hexapoda</taxon>
        <taxon>Insecta</taxon>
        <taxon>Pterygota</taxon>
        <taxon>Neoptera</taxon>
        <taxon>Paraneoptera</taxon>
        <taxon>Hemiptera</taxon>
        <taxon>Heteroptera</taxon>
        <taxon>Panheteroptera</taxon>
        <taxon>Cimicomorpha</taxon>
        <taxon>Miridae</taxon>
        <taxon>Mirini</taxon>
        <taxon>Apolygus</taxon>
    </lineage>
</organism>
<dbReference type="InterPro" id="IPR006900">
    <property type="entry name" value="Sec23/24_helical_dom"/>
</dbReference>
<dbReference type="PANTHER" id="PTHR13803">
    <property type="entry name" value="SEC24-RELATED PROTEIN"/>
    <property type="match status" value="1"/>
</dbReference>
<comment type="caution">
    <text evidence="19">The sequence shown here is derived from an EMBL/GenBank/DDBJ whole genome shotgun (WGS) entry which is preliminary data.</text>
</comment>
<keyword evidence="9" id="KW-0653">Protein transport</keyword>
<evidence type="ECO:0000256" key="8">
    <source>
        <dbReference type="ARBA" id="ARBA00022892"/>
    </source>
</evidence>
<keyword evidence="5" id="KW-0813">Transport</keyword>
<evidence type="ECO:0000256" key="10">
    <source>
        <dbReference type="ARBA" id="ARBA00023034"/>
    </source>
</evidence>
<dbReference type="Gene3D" id="1.20.120.730">
    <property type="entry name" value="Sec23/Sec24 helical domain"/>
    <property type="match status" value="1"/>
</dbReference>
<feature type="compositionally biased region" description="Low complexity" evidence="13">
    <location>
        <begin position="27"/>
        <end position="40"/>
    </location>
</feature>
<evidence type="ECO:0000259" key="18">
    <source>
        <dbReference type="Pfam" id="PF08033"/>
    </source>
</evidence>
<keyword evidence="12" id="KW-0968">Cytoplasmic vesicle</keyword>
<feature type="domain" description="Sec23/Sec24 beta-sandwich" evidence="18">
    <location>
        <begin position="861"/>
        <end position="944"/>
    </location>
</feature>